<accession>A0ABS4NJ49</accession>
<dbReference type="GO" id="GO:0005524">
    <property type="term" value="F:ATP binding"/>
    <property type="evidence" value="ECO:0007669"/>
    <property type="project" value="UniProtKB-KW"/>
</dbReference>
<dbReference type="Proteomes" id="UP000773462">
    <property type="component" value="Unassembled WGS sequence"/>
</dbReference>
<protein>
    <submittedName>
        <fullName evidence="10">ATP-binding cassette subfamily C protein</fullName>
    </submittedName>
</protein>
<evidence type="ECO:0000256" key="7">
    <source>
        <dbReference type="SAM" id="Phobius"/>
    </source>
</evidence>
<dbReference type="InterPro" id="IPR003439">
    <property type="entry name" value="ABC_transporter-like_ATP-bd"/>
</dbReference>
<keyword evidence="5 7" id="KW-1133">Transmembrane helix</keyword>
<dbReference type="Pfam" id="PF00005">
    <property type="entry name" value="ABC_tran"/>
    <property type="match status" value="1"/>
</dbReference>
<sequence length="606" mass="70137">MGKLIKAFKDVRYILISIHKYDRKLLIYCTLFSTMKGLSPFVFIILPQLLVEELMNARRADYILTVIFIGCFIYTILTIFKNYFNAKCIPGYARIRNVFTIRHWDKTLTMDYEHLEDKDMLDQNRRALRAVSSTSLGFEAAIKKMFELFSYGLSLIGYIAIISRLHFLVVILIALVVIINFYIDLSTKRYDQKLNISNITLQRKADYLSNLMHDFTYAKDIRLYRMNDWIYKDFDHTYEANIDVQRRIQRRNLISGIAIQCGVISQMAASYGYLVYRVLINTISIADFLMFSTTINKLNESLQQCIQLYTGIIKDFMTIDDYRCYMEQEPTTHSPKLPVKGFNHEFSFSDLCYRYPGTNKYALHYINGVIKKGERIAIVGPNGSGKTTFIKLLLRLYNASEGEIRIDNENINKFECKPYFDLFSVVFQDIKVLAFTLAENISLQESQTTNTAKVISSLKQVGLWEKVSEMPKRIHTSLLQIFDDSGIDLSGGEKQKLAAARAFYKDAPVVILDEPTAALDPLSEYQIFKRFDEMVKDKTAFYISHRLSSTRFCDRILVFNEGTIVESGSHLELLNKQGLYAHMFNVQAQYYQESDTVQEGTYAVNQ</sequence>
<dbReference type="SUPFAM" id="SSF52540">
    <property type="entry name" value="P-loop containing nucleoside triphosphate hydrolases"/>
    <property type="match status" value="1"/>
</dbReference>
<dbReference type="SUPFAM" id="SSF90123">
    <property type="entry name" value="ABC transporter transmembrane region"/>
    <property type="match status" value="1"/>
</dbReference>
<feature type="transmembrane region" description="Helical" evidence="7">
    <location>
        <begin position="253"/>
        <end position="276"/>
    </location>
</feature>
<feature type="transmembrane region" description="Helical" evidence="7">
    <location>
        <begin position="145"/>
        <end position="161"/>
    </location>
</feature>
<feature type="transmembrane region" description="Helical" evidence="7">
    <location>
        <begin position="62"/>
        <end position="80"/>
    </location>
</feature>
<dbReference type="EMBL" id="JAGGLV010000001">
    <property type="protein sequence ID" value="MBP2110058.1"/>
    <property type="molecule type" value="Genomic_DNA"/>
</dbReference>
<dbReference type="InterPro" id="IPR036640">
    <property type="entry name" value="ABC1_TM_sf"/>
</dbReference>
<reference evidence="10 11" key="1">
    <citation type="submission" date="2021-03" db="EMBL/GenBank/DDBJ databases">
        <title>Genomic Encyclopedia of Type Strains, Phase IV (KMG-IV): sequencing the most valuable type-strain genomes for metagenomic binning, comparative biology and taxonomic classification.</title>
        <authorList>
            <person name="Goeker M."/>
        </authorList>
    </citation>
    <scope>NUCLEOTIDE SEQUENCE [LARGE SCALE GENOMIC DNA]</scope>
    <source>
        <strain evidence="10 11">DSM 101953</strain>
    </source>
</reference>
<evidence type="ECO:0000313" key="10">
    <source>
        <dbReference type="EMBL" id="MBP2110058.1"/>
    </source>
</evidence>
<feature type="domain" description="ABC transmembrane type-1" evidence="9">
    <location>
        <begin position="145"/>
        <end position="314"/>
    </location>
</feature>
<evidence type="ECO:0000259" key="8">
    <source>
        <dbReference type="PROSITE" id="PS50893"/>
    </source>
</evidence>
<keyword evidence="3" id="KW-0547">Nucleotide-binding</keyword>
<name>A0ABS4NJ49_9BACL</name>
<evidence type="ECO:0000313" key="11">
    <source>
        <dbReference type="Proteomes" id="UP000773462"/>
    </source>
</evidence>
<dbReference type="SMART" id="SM00382">
    <property type="entry name" value="AAA"/>
    <property type="match status" value="1"/>
</dbReference>
<feature type="transmembrane region" description="Helical" evidence="7">
    <location>
        <begin position="25"/>
        <end position="50"/>
    </location>
</feature>
<evidence type="ECO:0000256" key="4">
    <source>
        <dbReference type="ARBA" id="ARBA00022840"/>
    </source>
</evidence>
<keyword evidence="4 10" id="KW-0067">ATP-binding</keyword>
<proteinExistence type="predicted"/>
<dbReference type="InterPro" id="IPR027417">
    <property type="entry name" value="P-loop_NTPase"/>
</dbReference>
<evidence type="ECO:0000256" key="5">
    <source>
        <dbReference type="ARBA" id="ARBA00022989"/>
    </source>
</evidence>
<dbReference type="InterPro" id="IPR003593">
    <property type="entry name" value="AAA+_ATPase"/>
</dbReference>
<dbReference type="InterPro" id="IPR011527">
    <property type="entry name" value="ABC1_TM_dom"/>
</dbReference>
<feature type="transmembrane region" description="Helical" evidence="7">
    <location>
        <begin position="167"/>
        <end position="185"/>
    </location>
</feature>
<feature type="domain" description="ABC transporter" evidence="8">
    <location>
        <begin position="346"/>
        <end position="586"/>
    </location>
</feature>
<dbReference type="PANTHER" id="PTHR24221">
    <property type="entry name" value="ATP-BINDING CASSETTE SUB-FAMILY B"/>
    <property type="match status" value="1"/>
</dbReference>
<dbReference type="Gene3D" id="3.40.50.300">
    <property type="entry name" value="P-loop containing nucleotide triphosphate hydrolases"/>
    <property type="match status" value="1"/>
</dbReference>
<comment type="subcellular location">
    <subcellularLocation>
        <location evidence="1">Cell membrane</location>
        <topology evidence="1">Multi-pass membrane protein</topology>
    </subcellularLocation>
</comment>
<dbReference type="Gene3D" id="1.20.1560.10">
    <property type="entry name" value="ABC transporter type 1, transmembrane domain"/>
    <property type="match status" value="1"/>
</dbReference>
<evidence type="ECO:0000256" key="6">
    <source>
        <dbReference type="ARBA" id="ARBA00023136"/>
    </source>
</evidence>
<keyword evidence="6 7" id="KW-0472">Membrane</keyword>
<evidence type="ECO:0000259" key="9">
    <source>
        <dbReference type="PROSITE" id="PS50929"/>
    </source>
</evidence>
<comment type="caution">
    <text evidence="10">The sequence shown here is derived from an EMBL/GenBank/DDBJ whole genome shotgun (WGS) entry which is preliminary data.</text>
</comment>
<evidence type="ECO:0000256" key="2">
    <source>
        <dbReference type="ARBA" id="ARBA00022692"/>
    </source>
</evidence>
<dbReference type="PROSITE" id="PS50893">
    <property type="entry name" value="ABC_TRANSPORTER_2"/>
    <property type="match status" value="1"/>
</dbReference>
<organism evidence="10 11">
    <name type="scientific">Paenibacillus silagei</name>
    <dbReference type="NCBI Taxonomy" id="1670801"/>
    <lineage>
        <taxon>Bacteria</taxon>
        <taxon>Bacillati</taxon>
        <taxon>Bacillota</taxon>
        <taxon>Bacilli</taxon>
        <taxon>Bacillales</taxon>
        <taxon>Paenibacillaceae</taxon>
        <taxon>Paenibacillus</taxon>
    </lineage>
</organism>
<keyword evidence="11" id="KW-1185">Reference proteome</keyword>
<evidence type="ECO:0000256" key="3">
    <source>
        <dbReference type="ARBA" id="ARBA00022741"/>
    </source>
</evidence>
<dbReference type="PANTHER" id="PTHR24221:SF646">
    <property type="entry name" value="HAEMOLYSIN SECRETION ATP-BINDING PROTEIN"/>
    <property type="match status" value="1"/>
</dbReference>
<dbReference type="PROSITE" id="PS50929">
    <property type="entry name" value="ABC_TM1F"/>
    <property type="match status" value="1"/>
</dbReference>
<keyword evidence="2 7" id="KW-0812">Transmembrane</keyword>
<dbReference type="InterPro" id="IPR039421">
    <property type="entry name" value="Type_1_exporter"/>
</dbReference>
<gene>
    <name evidence="10" type="ORF">J2Z70_000197</name>
</gene>
<evidence type="ECO:0000256" key="1">
    <source>
        <dbReference type="ARBA" id="ARBA00004651"/>
    </source>
</evidence>